<dbReference type="Proteomes" id="UP001212841">
    <property type="component" value="Unassembled WGS sequence"/>
</dbReference>
<reference evidence="3" key="1">
    <citation type="submission" date="2020-05" db="EMBL/GenBank/DDBJ databases">
        <title>Phylogenomic resolution of chytrid fungi.</title>
        <authorList>
            <person name="Stajich J.E."/>
            <person name="Amses K."/>
            <person name="Simmons R."/>
            <person name="Seto K."/>
            <person name="Myers J."/>
            <person name="Bonds A."/>
            <person name="Quandt C.A."/>
            <person name="Barry K."/>
            <person name="Liu P."/>
            <person name="Grigoriev I."/>
            <person name="Longcore J.E."/>
            <person name="James T.Y."/>
        </authorList>
    </citation>
    <scope>NUCLEOTIDE SEQUENCE</scope>
    <source>
        <strain evidence="3">JEL0318</strain>
    </source>
</reference>
<dbReference type="PANTHER" id="PTHR21286:SF0">
    <property type="entry name" value="NUCLEAR PORE COMPLEX PROTEIN NUP160"/>
    <property type="match status" value="1"/>
</dbReference>
<dbReference type="InterPro" id="IPR056535">
    <property type="entry name" value="TPR_NUP160_M"/>
</dbReference>
<evidence type="ECO:0000313" key="4">
    <source>
        <dbReference type="Proteomes" id="UP001212841"/>
    </source>
</evidence>
<evidence type="ECO:0000313" key="3">
    <source>
        <dbReference type="EMBL" id="KAJ3051125.1"/>
    </source>
</evidence>
<keyword evidence="4" id="KW-1185">Reference proteome</keyword>
<gene>
    <name evidence="3" type="ORF">HK097_007910</name>
</gene>
<dbReference type="EMBL" id="JADGJD010000432">
    <property type="protein sequence ID" value="KAJ3051125.1"/>
    <property type="molecule type" value="Genomic_DNA"/>
</dbReference>
<protein>
    <submittedName>
        <fullName evidence="3">Uncharacterized protein</fullName>
    </submittedName>
</protein>
<dbReference type="InterPro" id="IPR056536">
    <property type="entry name" value="TPR_NUP160_C"/>
</dbReference>
<feature type="domain" description="NUP160 middle TPR" evidence="2">
    <location>
        <begin position="25"/>
        <end position="216"/>
    </location>
</feature>
<dbReference type="GO" id="GO:0017056">
    <property type="term" value="F:structural constituent of nuclear pore"/>
    <property type="evidence" value="ECO:0007669"/>
    <property type="project" value="TreeGrafter"/>
</dbReference>
<dbReference type="PANTHER" id="PTHR21286">
    <property type="entry name" value="NUCLEAR PORE COMPLEX PROTEIN NUP160"/>
    <property type="match status" value="1"/>
</dbReference>
<dbReference type="AlphaFoldDB" id="A0AAD5SE29"/>
<dbReference type="GO" id="GO:0005643">
    <property type="term" value="C:nuclear pore"/>
    <property type="evidence" value="ECO:0007669"/>
    <property type="project" value="UniProtKB-ARBA"/>
</dbReference>
<dbReference type="Pfam" id="PF23347">
    <property type="entry name" value="TPR_Nup160_C"/>
    <property type="match status" value="1"/>
</dbReference>
<sequence length="508" mass="57693">GAQFGRVDETLAAVLPEGVIRAGPVAYYQHVLGTFKEWHVPEMVVHFARRALNEKPQDSEVVMNLQKTVFHGSLDLLAYDDAYAALAAMPDATSAKDCLHRFVTVCATNGELALLCERFAIASMQEEMENTLRFKARSGPVSVPGWGGDGGETNYFNVLWSYFVFKMDYKNASLAMYQYARSLNALTSSIGDERKLRAIVTEQARALLAAVNGLSLVEEGNRWILDESEVVGEERERKRRKIQHGPRVDPDAATKVANVRIVEPAELHQEYLLAVSKLHTANADRTNLQGAGVPNPSHAISMYLQAGMYDKALDLGTQFELDVGKVFERVAEKCVIWRKCEVEGRPYDDDVLTLTDDPPAGWEGSPSDRGWRLLESWLKKHDSKENGWRYWRCVVERCLIIDPEWEVPVWVKEFYKKHHPEDLLRVYVRFGAWERAAEFAVEYIKHHAPRSTGIAERPIWSGSRWLPYSLLDSILKGLSDGEVKREFKKVVEEWVVDAGRETRELPDR</sequence>
<dbReference type="InterPro" id="IPR021717">
    <property type="entry name" value="Nucleoporin_Nup160"/>
</dbReference>
<name>A0AAD5SE29_9FUNG</name>
<dbReference type="Pfam" id="PF23354">
    <property type="entry name" value="TPR_NUP160_120_M"/>
    <property type="match status" value="1"/>
</dbReference>
<comment type="caution">
    <text evidence="3">The sequence shown here is derived from an EMBL/GenBank/DDBJ whole genome shotgun (WGS) entry which is preliminary data.</text>
</comment>
<feature type="domain" description="NUP160 C-terminal TPR" evidence="1">
    <location>
        <begin position="266"/>
        <end position="485"/>
    </location>
</feature>
<feature type="non-terminal residue" evidence="3">
    <location>
        <position position="508"/>
    </location>
</feature>
<proteinExistence type="predicted"/>
<organism evidence="3 4">
    <name type="scientific">Rhizophlyctis rosea</name>
    <dbReference type="NCBI Taxonomy" id="64517"/>
    <lineage>
        <taxon>Eukaryota</taxon>
        <taxon>Fungi</taxon>
        <taxon>Fungi incertae sedis</taxon>
        <taxon>Chytridiomycota</taxon>
        <taxon>Chytridiomycota incertae sedis</taxon>
        <taxon>Chytridiomycetes</taxon>
        <taxon>Rhizophlyctidales</taxon>
        <taxon>Rhizophlyctidaceae</taxon>
        <taxon>Rhizophlyctis</taxon>
    </lineage>
</organism>
<evidence type="ECO:0000259" key="1">
    <source>
        <dbReference type="Pfam" id="PF23347"/>
    </source>
</evidence>
<evidence type="ECO:0000259" key="2">
    <source>
        <dbReference type="Pfam" id="PF23354"/>
    </source>
</evidence>
<accession>A0AAD5SE29</accession>